<comment type="similarity">
    <text evidence="3">Belongs to the SDE2 family.</text>
</comment>
<proteinExistence type="inferred from homology"/>
<gene>
    <name evidence="10" type="ORF">WJX81_002367</name>
    <name evidence="11" type="ORF">WJX81_003363</name>
</gene>
<dbReference type="Pfam" id="PF00240">
    <property type="entry name" value="ubiquitin"/>
    <property type="match status" value="1"/>
</dbReference>
<evidence type="ECO:0000313" key="10">
    <source>
        <dbReference type="EMBL" id="KAK9819052.1"/>
    </source>
</evidence>
<dbReference type="PANTHER" id="PTHR12786:SF1">
    <property type="entry name" value="SPLICING REGULATOR SDE2"/>
    <property type="match status" value="1"/>
</dbReference>
<comment type="caution">
    <text evidence="11">The sequence shown here is derived from an EMBL/GenBank/DDBJ whole genome shotgun (WGS) entry which is preliminary data.</text>
</comment>
<organism evidence="11 12">
    <name type="scientific">Elliptochloris bilobata</name>
    <dbReference type="NCBI Taxonomy" id="381761"/>
    <lineage>
        <taxon>Eukaryota</taxon>
        <taxon>Viridiplantae</taxon>
        <taxon>Chlorophyta</taxon>
        <taxon>core chlorophytes</taxon>
        <taxon>Trebouxiophyceae</taxon>
        <taxon>Trebouxiophyceae incertae sedis</taxon>
        <taxon>Elliptochloris clade</taxon>
        <taxon>Elliptochloris</taxon>
    </lineage>
</organism>
<evidence type="ECO:0000313" key="12">
    <source>
        <dbReference type="Proteomes" id="UP001445335"/>
    </source>
</evidence>
<dbReference type="Gene3D" id="3.10.20.90">
    <property type="entry name" value="Phosphatidylinositol 3-kinase Catalytic Subunit, Chain A, domain 1"/>
    <property type="match status" value="1"/>
</dbReference>
<dbReference type="Pfam" id="PF13297">
    <property type="entry name" value="SDE2_2C"/>
    <property type="match status" value="1"/>
</dbReference>
<evidence type="ECO:0000313" key="11">
    <source>
        <dbReference type="EMBL" id="KAK9819151.1"/>
    </source>
</evidence>
<sequence length="246" mass="26611">MCVRPADTVGVVKLRVQDAEGVPTSNQRLFFSGRQLQDGRTLADSGVGPEATLHLVLRLRGGKGGFGALLRGAGRAAQSDNQDAMRDLSGRRLRHVNADKKLQEWAAEARKRDAEEAERKRLRKLEKQAAREARKQVSLDDVHEAQAAALAAVADALQAGLANGKRTAAHAPASRPHAAKLDLEAYDGPEALQALGLDALKAELTRLGLKCGGALRERAGRLWLLRHTPRERLDRKHLVKPAHGAA</sequence>
<dbReference type="EMBL" id="JALJOU010000134">
    <property type="protein sequence ID" value="KAK9819052.1"/>
    <property type="molecule type" value="Genomic_DNA"/>
</dbReference>
<evidence type="ECO:0000256" key="1">
    <source>
        <dbReference type="ARBA" id="ARBA00004123"/>
    </source>
</evidence>
<accession>A0AAW1QCK0</accession>
<reference evidence="11 12" key="1">
    <citation type="journal article" date="2024" name="Nat. Commun.">
        <title>Phylogenomics reveals the evolutionary origins of lichenization in chlorophyte algae.</title>
        <authorList>
            <person name="Puginier C."/>
            <person name="Libourel C."/>
            <person name="Otte J."/>
            <person name="Skaloud P."/>
            <person name="Haon M."/>
            <person name="Grisel S."/>
            <person name="Petersen M."/>
            <person name="Berrin J.G."/>
            <person name="Delaux P.M."/>
            <person name="Dal Grande F."/>
            <person name="Keller J."/>
        </authorList>
    </citation>
    <scope>NUCLEOTIDE SEQUENCE [LARGE SCALE GENOMIC DNA]</scope>
    <source>
        <strain evidence="11 12">SAG 245.80</strain>
    </source>
</reference>
<dbReference type="GO" id="GO:0008380">
    <property type="term" value="P:RNA splicing"/>
    <property type="evidence" value="ECO:0007669"/>
    <property type="project" value="UniProtKB-KW"/>
</dbReference>
<comment type="subcellular location">
    <subcellularLocation>
        <location evidence="2">Cytoplasm</location>
    </subcellularLocation>
    <subcellularLocation>
        <location evidence="1">Nucleus</location>
    </subcellularLocation>
</comment>
<reference evidence="11" key="2">
    <citation type="submission" date="2024-04" db="EMBL/GenBank/DDBJ databases">
        <authorList>
            <person name="Dal Grande F."/>
            <person name="Keller J."/>
            <person name="Delaux P.-M."/>
        </authorList>
    </citation>
    <scope>NUCLEOTIDE SEQUENCE</scope>
    <source>
        <strain evidence="11">SAG 245.80</strain>
    </source>
</reference>
<dbReference type="GO" id="GO:0006397">
    <property type="term" value="P:mRNA processing"/>
    <property type="evidence" value="ECO:0007669"/>
    <property type="project" value="UniProtKB-KW"/>
</dbReference>
<dbReference type="InterPro" id="IPR000626">
    <property type="entry name" value="Ubiquitin-like_dom"/>
</dbReference>
<evidence type="ECO:0000256" key="8">
    <source>
        <dbReference type="ARBA" id="ARBA00023306"/>
    </source>
</evidence>
<dbReference type="InterPro" id="IPR029071">
    <property type="entry name" value="Ubiquitin-like_domsf"/>
</dbReference>
<dbReference type="SMART" id="SM00213">
    <property type="entry name" value="UBQ"/>
    <property type="match status" value="1"/>
</dbReference>
<evidence type="ECO:0000259" key="9">
    <source>
        <dbReference type="PROSITE" id="PS50053"/>
    </source>
</evidence>
<dbReference type="GO" id="GO:0005737">
    <property type="term" value="C:cytoplasm"/>
    <property type="evidence" value="ECO:0007669"/>
    <property type="project" value="UniProtKB-SubCell"/>
</dbReference>
<dbReference type="InterPro" id="IPR053822">
    <property type="entry name" value="SDE2-like_dom"/>
</dbReference>
<evidence type="ECO:0000256" key="4">
    <source>
        <dbReference type="ARBA" id="ARBA00022490"/>
    </source>
</evidence>
<feature type="domain" description="Ubiquitin-like" evidence="9">
    <location>
        <begin position="1"/>
        <end position="62"/>
    </location>
</feature>
<evidence type="ECO:0000256" key="5">
    <source>
        <dbReference type="ARBA" id="ARBA00022664"/>
    </source>
</evidence>
<dbReference type="GO" id="GO:0005634">
    <property type="term" value="C:nucleus"/>
    <property type="evidence" value="ECO:0007669"/>
    <property type="project" value="UniProtKB-SubCell"/>
</dbReference>
<dbReference type="AlphaFoldDB" id="A0AAW1QCK0"/>
<keyword evidence="5" id="KW-0507">mRNA processing</keyword>
<dbReference type="InterPro" id="IPR025086">
    <property type="entry name" value="SDE2/SF3A3_SAP"/>
</dbReference>
<dbReference type="Proteomes" id="UP001445335">
    <property type="component" value="Unassembled WGS sequence"/>
</dbReference>
<keyword evidence="6" id="KW-0508">mRNA splicing</keyword>
<evidence type="ECO:0000256" key="3">
    <source>
        <dbReference type="ARBA" id="ARBA00008726"/>
    </source>
</evidence>
<dbReference type="SUPFAM" id="SSF54236">
    <property type="entry name" value="Ubiquitin-like"/>
    <property type="match status" value="1"/>
</dbReference>
<dbReference type="EMBL" id="JALJOU010000129">
    <property type="protein sequence ID" value="KAK9819151.1"/>
    <property type="molecule type" value="Genomic_DNA"/>
</dbReference>
<dbReference type="InterPro" id="IPR051421">
    <property type="entry name" value="RNA_Proc_DNA_Dmg_Regulator"/>
</dbReference>
<keyword evidence="7" id="KW-0539">Nucleus</keyword>
<dbReference type="PRINTS" id="PR00348">
    <property type="entry name" value="UBIQUITIN"/>
</dbReference>
<dbReference type="InterPro" id="IPR019956">
    <property type="entry name" value="Ubiquitin_dom"/>
</dbReference>
<keyword evidence="12" id="KW-1185">Reference proteome</keyword>
<evidence type="ECO:0000256" key="6">
    <source>
        <dbReference type="ARBA" id="ARBA00023187"/>
    </source>
</evidence>
<dbReference type="Pfam" id="PF22782">
    <property type="entry name" value="SDE2"/>
    <property type="match status" value="1"/>
</dbReference>
<evidence type="ECO:0000256" key="2">
    <source>
        <dbReference type="ARBA" id="ARBA00004496"/>
    </source>
</evidence>
<dbReference type="PANTHER" id="PTHR12786">
    <property type="entry name" value="SPLICING FACTOR SF3A-RELATED"/>
    <property type="match status" value="1"/>
</dbReference>
<dbReference type="PROSITE" id="PS50053">
    <property type="entry name" value="UBIQUITIN_2"/>
    <property type="match status" value="1"/>
</dbReference>
<keyword evidence="4" id="KW-0963">Cytoplasm</keyword>
<evidence type="ECO:0000256" key="7">
    <source>
        <dbReference type="ARBA" id="ARBA00023242"/>
    </source>
</evidence>
<protein>
    <recommendedName>
        <fullName evidence="9">Ubiquitin-like domain-containing protein</fullName>
    </recommendedName>
</protein>
<name>A0AAW1QCK0_9CHLO</name>
<keyword evidence="8" id="KW-0131">Cell cycle</keyword>